<dbReference type="Pfam" id="PF00929">
    <property type="entry name" value="RNase_T"/>
    <property type="match status" value="1"/>
</dbReference>
<dbReference type="Gene3D" id="3.30.420.10">
    <property type="entry name" value="Ribonuclease H-like superfamily/Ribonuclease H"/>
    <property type="match status" value="1"/>
</dbReference>
<proteinExistence type="predicted"/>
<evidence type="ECO:0000256" key="2">
    <source>
        <dbReference type="ARBA" id="ARBA00022801"/>
    </source>
</evidence>
<dbReference type="PANTHER" id="PTHR23044">
    <property type="entry name" value="3'-5' EXONUCLEASE ERI1-RELATED"/>
    <property type="match status" value="1"/>
</dbReference>
<organism evidence="5 6">
    <name type="scientific">Herbinix hemicellulosilytica</name>
    <dbReference type="NCBI Taxonomy" id="1564487"/>
    <lineage>
        <taxon>Bacteria</taxon>
        <taxon>Bacillati</taxon>
        <taxon>Bacillota</taxon>
        <taxon>Clostridia</taxon>
        <taxon>Lachnospirales</taxon>
        <taxon>Lachnospiraceae</taxon>
        <taxon>Herbinix</taxon>
    </lineage>
</organism>
<protein>
    <recommendedName>
        <fullName evidence="4">Exonuclease domain-containing protein</fullName>
    </recommendedName>
</protein>
<evidence type="ECO:0000313" key="6">
    <source>
        <dbReference type="Proteomes" id="UP000236497"/>
    </source>
</evidence>
<dbReference type="InterPro" id="IPR012337">
    <property type="entry name" value="RNaseH-like_sf"/>
</dbReference>
<dbReference type="InterPro" id="IPR036397">
    <property type="entry name" value="RNaseH_sf"/>
</dbReference>
<keyword evidence="1" id="KW-0540">Nuclease</keyword>
<dbReference type="GO" id="GO:0003676">
    <property type="term" value="F:nucleic acid binding"/>
    <property type="evidence" value="ECO:0007669"/>
    <property type="project" value="InterPro"/>
</dbReference>
<keyword evidence="2" id="KW-0378">Hydrolase</keyword>
<dbReference type="OrthoDB" id="159416at2"/>
<dbReference type="InterPro" id="IPR051274">
    <property type="entry name" value="3-5_Exoribonuclease"/>
</dbReference>
<dbReference type="Proteomes" id="UP000236497">
    <property type="component" value="Unassembled WGS sequence"/>
</dbReference>
<dbReference type="GO" id="GO:0000175">
    <property type="term" value="F:3'-5'-RNA exonuclease activity"/>
    <property type="evidence" value="ECO:0007669"/>
    <property type="project" value="InterPro"/>
</dbReference>
<dbReference type="CDD" id="cd06133">
    <property type="entry name" value="ERI-1_3'hExo_like"/>
    <property type="match status" value="1"/>
</dbReference>
<evidence type="ECO:0000259" key="4">
    <source>
        <dbReference type="SMART" id="SM00479"/>
    </source>
</evidence>
<sequence length="273" mass="32182">MKYIVIDLEFNQDPDSLINSEIIKRTDSDLNNPSPKIRYPYEIIQIGAVKLDENLRPETTFNRYVKPTIYGSITPHITDLTGITLERLETEETFEKVYDEFTEFMEDKENILCVWGIIDIKTLYKNVKYHNLDENLLPKKYINIQPYTSVYLGQSKKRPLNLKYCAEALGIEINSTFHDALHDAMYTAEIFRKIFNSTIKPDLYLPSTEKSVEEKPKSQPRMVLNFPKLIAQFEKMFKREMTDEEKEIIRLAYHMGKTGQFWEMDNNYNNSND</sequence>
<accession>A0A0H5SFN1</accession>
<dbReference type="AlphaFoldDB" id="A0A0H5SFN1"/>
<keyword evidence="3" id="KW-0269">Exonuclease</keyword>
<dbReference type="EMBL" id="CVTD020000008">
    <property type="protein sequence ID" value="CRZ33631.1"/>
    <property type="molecule type" value="Genomic_DNA"/>
</dbReference>
<name>A0A0H5SFN1_HERHM</name>
<dbReference type="SUPFAM" id="SSF53098">
    <property type="entry name" value="Ribonuclease H-like"/>
    <property type="match status" value="1"/>
</dbReference>
<evidence type="ECO:0000313" key="5">
    <source>
        <dbReference type="EMBL" id="CRZ33631.1"/>
    </source>
</evidence>
<evidence type="ECO:0000256" key="1">
    <source>
        <dbReference type="ARBA" id="ARBA00022722"/>
    </source>
</evidence>
<gene>
    <name evidence="5" type="ORF">HHT355_0425</name>
</gene>
<dbReference type="RefSeq" id="WP_103201799.1">
    <property type="nucleotide sequence ID" value="NZ_CVTD020000008.1"/>
</dbReference>
<reference evidence="5 6" key="1">
    <citation type="submission" date="2015-06" db="EMBL/GenBank/DDBJ databases">
        <authorList>
            <person name="Wibberg Daniel"/>
        </authorList>
    </citation>
    <scope>NUCLEOTIDE SEQUENCE [LARGE SCALE GENOMIC DNA]</scope>
    <source>
        <strain evidence="5 6">T3/55T</strain>
    </source>
</reference>
<dbReference type="InterPro" id="IPR013520">
    <property type="entry name" value="Ribonucl_H"/>
</dbReference>
<feature type="domain" description="Exonuclease" evidence="4">
    <location>
        <begin position="2"/>
        <end position="200"/>
    </location>
</feature>
<dbReference type="PANTHER" id="PTHR23044:SF61">
    <property type="entry name" value="3'-5' EXORIBONUCLEASE 1-RELATED"/>
    <property type="match status" value="1"/>
</dbReference>
<evidence type="ECO:0000256" key="3">
    <source>
        <dbReference type="ARBA" id="ARBA00022839"/>
    </source>
</evidence>
<dbReference type="SMART" id="SM00479">
    <property type="entry name" value="EXOIII"/>
    <property type="match status" value="1"/>
</dbReference>
<keyword evidence="6" id="KW-1185">Reference proteome</keyword>
<dbReference type="InterPro" id="IPR047201">
    <property type="entry name" value="ERI-1_3'hExo-like"/>
</dbReference>